<organism evidence="1">
    <name type="scientific">Anguilla anguilla</name>
    <name type="common">European freshwater eel</name>
    <name type="synonym">Muraena anguilla</name>
    <dbReference type="NCBI Taxonomy" id="7936"/>
    <lineage>
        <taxon>Eukaryota</taxon>
        <taxon>Metazoa</taxon>
        <taxon>Chordata</taxon>
        <taxon>Craniata</taxon>
        <taxon>Vertebrata</taxon>
        <taxon>Euteleostomi</taxon>
        <taxon>Actinopterygii</taxon>
        <taxon>Neopterygii</taxon>
        <taxon>Teleostei</taxon>
        <taxon>Anguilliformes</taxon>
        <taxon>Anguillidae</taxon>
        <taxon>Anguilla</taxon>
    </lineage>
</organism>
<dbReference type="AlphaFoldDB" id="A0A0E9TV66"/>
<dbReference type="EMBL" id="GBXM01050993">
    <property type="protein sequence ID" value="JAH57584.1"/>
    <property type="molecule type" value="Transcribed_RNA"/>
</dbReference>
<name>A0A0E9TV66_ANGAN</name>
<evidence type="ECO:0000313" key="1">
    <source>
        <dbReference type="EMBL" id="JAH57584.1"/>
    </source>
</evidence>
<protein>
    <submittedName>
        <fullName evidence="1">Uncharacterized protein</fullName>
    </submittedName>
</protein>
<proteinExistence type="predicted"/>
<reference evidence="1" key="1">
    <citation type="submission" date="2014-11" db="EMBL/GenBank/DDBJ databases">
        <authorList>
            <person name="Amaro Gonzalez C."/>
        </authorList>
    </citation>
    <scope>NUCLEOTIDE SEQUENCE</scope>
</reference>
<reference evidence="1" key="2">
    <citation type="journal article" date="2015" name="Fish Shellfish Immunol.">
        <title>Early steps in the European eel (Anguilla anguilla)-Vibrio vulnificus interaction in the gills: Role of the RtxA13 toxin.</title>
        <authorList>
            <person name="Callol A."/>
            <person name="Pajuelo D."/>
            <person name="Ebbesson L."/>
            <person name="Teles M."/>
            <person name="MacKenzie S."/>
            <person name="Amaro C."/>
        </authorList>
    </citation>
    <scope>NUCLEOTIDE SEQUENCE</scope>
</reference>
<accession>A0A0E9TV66</accession>
<sequence>MCTPRLRKQVCGLLQMKLWATSLLLRVAVQHWRGALWSTVVNPSTCISQICN</sequence>